<dbReference type="GO" id="GO:0005737">
    <property type="term" value="C:cytoplasm"/>
    <property type="evidence" value="ECO:0007669"/>
    <property type="project" value="TreeGrafter"/>
</dbReference>
<sequence>MSQHASCTNAAERRRRRLQRAPVSSRESDSVKVNHSQQYGGEEDEKFAKHMLKNEDELLNFVANIDDLYQNRLGKPAPFMTFILIGMQSSGKSTVVERFLKMCINVVKEGTGTRCPLDITCIHDADKIAPVCDLSGKELRCGARKNLQVQEVFELVTQHNAYLGDEGKFSSEALNLVFRSKAVQNMRFVDLPGIISNASVGVDNREEIKQILNCELSKPNTKMCVLLEPKEFATNPIVDFIDSSLEGRENWVHKATFLMTKFDMRLGDSRSGSKANAFFKEFKDNGVVPFMVITPTLPSESLPPDELFSERQKLLDTADQEEMGRFREWLAEHRNFLQTHPNDEELHSEYKDKIGFVKGVQHLRGILLDDTARRLPEVLQEIRSELASCETEYRMLTEGQRYHDPVALRLIVSDILHQVQRRIVEYLDGSLEIALKLPEHLQTLEDELNEEDNSDWADRKLNHFSDGDSEERWREHISTMVEWPEQAQPNERFLGGKQYQRALAFFQAVLIDHLPEPHGLKEFVPMATGYLAGGLQRENWERALVQITKVCCKRVTHPGINFFIKHVGSIFRRLFLLALEDVKAGEEMSATFQLLPRQVENHLRHRFEDMLWELMVSVADKSHDSLEPMYTTVDPNLPTFIHQAKSSEEPEVQENALVSFRNRMVAMISGSGAQAKKYLREESKSRATMKKEFLSEQRTAMITSDETNEILMTSFQYITALMEFNLVTLKFQFNHYLYEGFKEKLRVYFGSKLMMEEKWDELIEPDLAAAERMTELELMIQGLRESMQEVNRMQRLLQ</sequence>
<evidence type="ECO:0000256" key="1">
    <source>
        <dbReference type="SAM" id="MobiDB-lite"/>
    </source>
</evidence>
<dbReference type="InterPro" id="IPR027417">
    <property type="entry name" value="P-loop_NTPase"/>
</dbReference>
<dbReference type="InterPro" id="IPR045063">
    <property type="entry name" value="Dynamin_N"/>
</dbReference>
<accession>A0AAE0F555</accession>
<evidence type="ECO:0000313" key="3">
    <source>
        <dbReference type="EMBL" id="KAK3252143.1"/>
    </source>
</evidence>
<keyword evidence="4" id="KW-1185">Reference proteome</keyword>
<feature type="domain" description="Dynamin N-terminal" evidence="2">
    <location>
        <begin position="84"/>
        <end position="200"/>
    </location>
</feature>
<dbReference type="SUPFAM" id="SSF52540">
    <property type="entry name" value="P-loop containing nucleoside triphosphate hydrolases"/>
    <property type="match status" value="1"/>
</dbReference>
<protein>
    <recommendedName>
        <fullName evidence="2">Dynamin N-terminal domain-containing protein</fullName>
    </recommendedName>
</protein>
<reference evidence="3 4" key="1">
    <citation type="journal article" date="2015" name="Genome Biol. Evol.">
        <title>Comparative Genomics of a Bacterivorous Green Alga Reveals Evolutionary Causalities and Consequences of Phago-Mixotrophic Mode of Nutrition.</title>
        <authorList>
            <person name="Burns J.A."/>
            <person name="Paasch A."/>
            <person name="Narechania A."/>
            <person name="Kim E."/>
        </authorList>
    </citation>
    <scope>NUCLEOTIDE SEQUENCE [LARGE SCALE GENOMIC DNA]</scope>
    <source>
        <strain evidence="3 4">PLY_AMNH</strain>
    </source>
</reference>
<dbReference type="GO" id="GO:0003924">
    <property type="term" value="F:GTPase activity"/>
    <property type="evidence" value="ECO:0007669"/>
    <property type="project" value="TreeGrafter"/>
</dbReference>
<organism evidence="3 4">
    <name type="scientific">Cymbomonas tetramitiformis</name>
    <dbReference type="NCBI Taxonomy" id="36881"/>
    <lineage>
        <taxon>Eukaryota</taxon>
        <taxon>Viridiplantae</taxon>
        <taxon>Chlorophyta</taxon>
        <taxon>Pyramimonadophyceae</taxon>
        <taxon>Pyramimonadales</taxon>
        <taxon>Pyramimonadaceae</taxon>
        <taxon>Cymbomonas</taxon>
    </lineage>
</organism>
<dbReference type="GO" id="GO:0016020">
    <property type="term" value="C:membrane"/>
    <property type="evidence" value="ECO:0007669"/>
    <property type="project" value="TreeGrafter"/>
</dbReference>
<dbReference type="AlphaFoldDB" id="A0AAE0F555"/>
<gene>
    <name evidence="3" type="ORF">CYMTET_38548</name>
</gene>
<proteinExistence type="predicted"/>
<dbReference type="Proteomes" id="UP001190700">
    <property type="component" value="Unassembled WGS sequence"/>
</dbReference>
<dbReference type="InterPro" id="IPR022812">
    <property type="entry name" value="Dynamin"/>
</dbReference>
<dbReference type="PANTHER" id="PTHR11566">
    <property type="entry name" value="DYNAMIN"/>
    <property type="match status" value="1"/>
</dbReference>
<dbReference type="Pfam" id="PF00350">
    <property type="entry name" value="Dynamin_N"/>
    <property type="match status" value="1"/>
</dbReference>
<dbReference type="GO" id="GO:0008017">
    <property type="term" value="F:microtubule binding"/>
    <property type="evidence" value="ECO:0007669"/>
    <property type="project" value="TreeGrafter"/>
</dbReference>
<name>A0AAE0F555_9CHLO</name>
<comment type="caution">
    <text evidence="3">The sequence shown here is derived from an EMBL/GenBank/DDBJ whole genome shotgun (WGS) entry which is preliminary data.</text>
</comment>
<dbReference type="Gene3D" id="3.40.50.300">
    <property type="entry name" value="P-loop containing nucleotide triphosphate hydrolases"/>
    <property type="match status" value="1"/>
</dbReference>
<evidence type="ECO:0000313" key="4">
    <source>
        <dbReference type="Proteomes" id="UP001190700"/>
    </source>
</evidence>
<evidence type="ECO:0000259" key="2">
    <source>
        <dbReference type="Pfam" id="PF00350"/>
    </source>
</evidence>
<dbReference type="EMBL" id="LGRX02025606">
    <property type="protein sequence ID" value="KAK3252143.1"/>
    <property type="molecule type" value="Genomic_DNA"/>
</dbReference>
<feature type="region of interest" description="Disordered" evidence="1">
    <location>
        <begin position="1"/>
        <end position="42"/>
    </location>
</feature>
<dbReference type="GO" id="GO:0005874">
    <property type="term" value="C:microtubule"/>
    <property type="evidence" value="ECO:0007669"/>
    <property type="project" value="TreeGrafter"/>
</dbReference>